<gene>
    <name evidence="2" type="ORF">NHX12_023511</name>
</gene>
<feature type="region of interest" description="Disordered" evidence="1">
    <location>
        <begin position="1"/>
        <end position="46"/>
    </location>
</feature>
<feature type="region of interest" description="Disordered" evidence="1">
    <location>
        <begin position="63"/>
        <end position="98"/>
    </location>
</feature>
<organism evidence="2 3">
    <name type="scientific">Muraenolepis orangiensis</name>
    <name type="common">Patagonian moray cod</name>
    <dbReference type="NCBI Taxonomy" id="630683"/>
    <lineage>
        <taxon>Eukaryota</taxon>
        <taxon>Metazoa</taxon>
        <taxon>Chordata</taxon>
        <taxon>Craniata</taxon>
        <taxon>Vertebrata</taxon>
        <taxon>Euteleostomi</taxon>
        <taxon>Actinopterygii</taxon>
        <taxon>Neopterygii</taxon>
        <taxon>Teleostei</taxon>
        <taxon>Neoteleostei</taxon>
        <taxon>Acanthomorphata</taxon>
        <taxon>Zeiogadaria</taxon>
        <taxon>Gadariae</taxon>
        <taxon>Gadiformes</taxon>
        <taxon>Muraenolepidoidei</taxon>
        <taxon>Muraenolepididae</taxon>
        <taxon>Muraenolepis</taxon>
    </lineage>
</organism>
<dbReference type="Proteomes" id="UP001148018">
    <property type="component" value="Unassembled WGS sequence"/>
</dbReference>
<accession>A0A9Q0ISU9</accession>
<reference evidence="2" key="1">
    <citation type="submission" date="2022-07" db="EMBL/GenBank/DDBJ databases">
        <title>Chromosome-level genome of Muraenolepis orangiensis.</title>
        <authorList>
            <person name="Kim J."/>
        </authorList>
    </citation>
    <scope>NUCLEOTIDE SEQUENCE</scope>
    <source>
        <strain evidence="2">KU_S4_2022</strain>
        <tissue evidence="2">Muscle</tissue>
    </source>
</reference>
<sequence length="98" mass="10322">MSGKTASPAKRCLSHEQQLDTTNFHSFDGPREGAGETGEGTNDASQQAKTVLGYRSAGAVYSSSFAPLSPRPVAGLGRGQGRQANGDREREHGTECQL</sequence>
<evidence type="ECO:0000256" key="1">
    <source>
        <dbReference type="SAM" id="MobiDB-lite"/>
    </source>
</evidence>
<proteinExistence type="predicted"/>
<name>A0A9Q0ISU9_9TELE</name>
<keyword evidence="3" id="KW-1185">Reference proteome</keyword>
<dbReference type="AlphaFoldDB" id="A0A9Q0ISU9"/>
<evidence type="ECO:0000313" key="3">
    <source>
        <dbReference type="Proteomes" id="UP001148018"/>
    </source>
</evidence>
<dbReference type="EMBL" id="JANIIK010000039">
    <property type="protein sequence ID" value="KAJ3608983.1"/>
    <property type="molecule type" value="Genomic_DNA"/>
</dbReference>
<feature type="compositionally biased region" description="Basic and acidic residues" evidence="1">
    <location>
        <begin position="85"/>
        <end position="98"/>
    </location>
</feature>
<protein>
    <submittedName>
        <fullName evidence="2">Uncharacterized protein</fullName>
    </submittedName>
</protein>
<evidence type="ECO:0000313" key="2">
    <source>
        <dbReference type="EMBL" id="KAJ3608983.1"/>
    </source>
</evidence>
<comment type="caution">
    <text evidence="2">The sequence shown here is derived from an EMBL/GenBank/DDBJ whole genome shotgun (WGS) entry which is preliminary data.</text>
</comment>